<dbReference type="RefSeq" id="WP_013170371.1">
    <property type="nucleotide sequence ID" value="NC_014218.1"/>
</dbReference>
<dbReference type="KEGG" id="ahe:Arch_1164"/>
<keyword evidence="8" id="KW-0299">Galactose metabolism</keyword>
<evidence type="ECO:0000256" key="10">
    <source>
        <dbReference type="NCBIfam" id="TIGR00131"/>
    </source>
</evidence>
<evidence type="ECO:0000259" key="13">
    <source>
        <dbReference type="Pfam" id="PF10509"/>
    </source>
</evidence>
<dbReference type="InterPro" id="IPR020568">
    <property type="entry name" value="Ribosomal_Su5_D2-typ_SF"/>
</dbReference>
<dbReference type="PRINTS" id="PR00959">
    <property type="entry name" value="MEVGALKINASE"/>
</dbReference>
<dbReference type="InterPro" id="IPR006206">
    <property type="entry name" value="Mevalonate/galactokinase"/>
</dbReference>
<evidence type="ECO:0000256" key="9">
    <source>
        <dbReference type="ARBA" id="ARBA00023277"/>
    </source>
</evidence>
<dbReference type="PRINTS" id="PR00473">
    <property type="entry name" value="GALCTOKINASE"/>
</dbReference>
<name>D7BPM8_ARCHD</name>
<keyword evidence="6" id="KW-0067">ATP-binding</keyword>
<dbReference type="PROSITE" id="PS00106">
    <property type="entry name" value="GALACTOKINASE"/>
    <property type="match status" value="1"/>
</dbReference>
<dbReference type="InterPro" id="IPR019741">
    <property type="entry name" value="Galactokinase_CS"/>
</dbReference>
<dbReference type="AlphaFoldDB" id="D7BPM8"/>
<dbReference type="eggNOG" id="COG0153">
    <property type="taxonomic scope" value="Bacteria"/>
</dbReference>
<evidence type="ECO:0000256" key="6">
    <source>
        <dbReference type="ARBA" id="ARBA00022840"/>
    </source>
</evidence>
<dbReference type="Proteomes" id="UP000000376">
    <property type="component" value="Chromosome"/>
</dbReference>
<dbReference type="PANTHER" id="PTHR10457:SF7">
    <property type="entry name" value="GALACTOKINASE-RELATED"/>
    <property type="match status" value="1"/>
</dbReference>
<dbReference type="InterPro" id="IPR013750">
    <property type="entry name" value="GHMP_kinase_C_dom"/>
</dbReference>
<dbReference type="FunFam" id="3.30.70.890:FF:000001">
    <property type="entry name" value="Galactokinase"/>
    <property type="match status" value="1"/>
</dbReference>
<dbReference type="OrthoDB" id="250531at2"/>
<evidence type="ECO:0000256" key="8">
    <source>
        <dbReference type="ARBA" id="ARBA00023144"/>
    </source>
</evidence>
<dbReference type="InterPro" id="IPR006204">
    <property type="entry name" value="GHMP_kinase_N_dom"/>
</dbReference>
<dbReference type="GO" id="GO:0004335">
    <property type="term" value="F:galactokinase activity"/>
    <property type="evidence" value="ECO:0007669"/>
    <property type="project" value="UniProtKB-UniRule"/>
</dbReference>
<dbReference type="GO" id="GO:0046872">
    <property type="term" value="F:metal ion binding"/>
    <property type="evidence" value="ECO:0007669"/>
    <property type="project" value="UniProtKB-KW"/>
</dbReference>
<sequence length="378" mass="40149">MSATFINAWDDIEGVRRARDLFVDTFGCEPDKVACAPGRVNLIGEHTDYNDGLCLPIALPHRTFVALREREDSQLRLTSDQGSLWEGAIADIRPGMETSWVNYAAGPAWALGVSHGFDAAFVSCVPLGAGLSSSAAIECAAAVGLSNADGKKIVAACIRAENDVAQAPTGGMDQTVSVFGEAGMAVCIDFYAHSQQLVAADFGTHGLQILVVDTRAKHSLSDGQYGNRRAECNEARDLLGVSSLRVARMDQLSVLPELYQRRVRHVISENERVERAVVAMAAEDFVELGRLFTESHVSLRDDFEVSCIELDCVVESALAAGALGARMTGGGFGGSAIALIAEDKVTQAMEEIRAASVARGFPEPAFLVATASSGARVL</sequence>
<reference evidence="14 15" key="1">
    <citation type="journal article" date="2010" name="Stand. Genomic Sci.">
        <title>Complete genome sequence of Arcanobacterium haemolyticum type strain (11018).</title>
        <authorList>
            <person name="Yasawong M."/>
            <person name="Teshima H."/>
            <person name="Lapidus A."/>
            <person name="Nolan M."/>
            <person name="Lucas S."/>
            <person name="Glavina Del Rio T."/>
            <person name="Tice H."/>
            <person name="Cheng J."/>
            <person name="Bruce D."/>
            <person name="Detter C."/>
            <person name="Tapia R."/>
            <person name="Han C."/>
            <person name="Goodwin L."/>
            <person name="Pitluck S."/>
            <person name="Liolios K."/>
            <person name="Ivanova N."/>
            <person name="Mavromatis K."/>
            <person name="Mikhailova N."/>
            <person name="Pati A."/>
            <person name="Chen A."/>
            <person name="Palaniappan K."/>
            <person name="Land M."/>
            <person name="Hauser L."/>
            <person name="Chang Y."/>
            <person name="Jeffries C."/>
            <person name="Rohde M."/>
            <person name="Sikorski J."/>
            <person name="Pukall R."/>
            <person name="Goker M."/>
            <person name="Woyke T."/>
            <person name="Bristow J."/>
            <person name="Eisen J."/>
            <person name="Markowitz V."/>
            <person name="Hugenholtz P."/>
            <person name="Kyrpides N."/>
            <person name="Klenk H."/>
        </authorList>
    </citation>
    <scope>NUCLEOTIDE SEQUENCE [LARGE SCALE GENOMIC DNA]</scope>
    <source>
        <strain evidence="15">ATCC 9345 / DSM 20595 / CCUG 17215 / LMG 16163 / NBRC 15585 / NCTC 8452 / 11018</strain>
    </source>
</reference>
<dbReference type="SUPFAM" id="SSF54211">
    <property type="entry name" value="Ribosomal protein S5 domain 2-like"/>
    <property type="match status" value="1"/>
</dbReference>
<gene>
    <name evidence="14" type="ordered locus">Arch_1164</name>
</gene>
<dbReference type="GO" id="GO:0005829">
    <property type="term" value="C:cytosol"/>
    <property type="evidence" value="ECO:0007669"/>
    <property type="project" value="TreeGrafter"/>
</dbReference>
<dbReference type="InterPro" id="IPR006203">
    <property type="entry name" value="GHMP_knse_ATP-bd_CS"/>
</dbReference>
<dbReference type="Gene3D" id="3.30.70.890">
    <property type="entry name" value="GHMP kinase, C-terminal domain"/>
    <property type="match status" value="1"/>
</dbReference>
<keyword evidence="7" id="KW-0460">Magnesium</keyword>
<keyword evidence="5" id="KW-0418">Kinase</keyword>
<keyword evidence="3" id="KW-0479">Metal-binding</keyword>
<organism evidence="14 15">
    <name type="scientific">Arcanobacterium haemolyticum (strain ATCC 9345 / DSM 20595 / CCM 5947 / CCUG 17215 / LMG 16163 / NBRC 15585 / NCTC 8452 / 11018)</name>
    <dbReference type="NCBI Taxonomy" id="644284"/>
    <lineage>
        <taxon>Bacteria</taxon>
        <taxon>Bacillati</taxon>
        <taxon>Actinomycetota</taxon>
        <taxon>Actinomycetes</taxon>
        <taxon>Actinomycetales</taxon>
        <taxon>Actinomycetaceae</taxon>
        <taxon>Arcanobacterium</taxon>
    </lineage>
</organism>
<dbReference type="EC" id="2.7.1.6" evidence="10"/>
<dbReference type="InterPro" id="IPR014721">
    <property type="entry name" value="Ribsml_uS5_D2-typ_fold_subgr"/>
</dbReference>
<keyword evidence="9" id="KW-0119">Carbohydrate metabolism</keyword>
<feature type="domain" description="GHMP kinase N-terminal" evidence="11">
    <location>
        <begin position="112"/>
        <end position="180"/>
    </location>
</feature>
<dbReference type="HOGENOM" id="CLU_017814_2_1_11"/>
<evidence type="ECO:0000259" key="11">
    <source>
        <dbReference type="Pfam" id="PF00288"/>
    </source>
</evidence>
<evidence type="ECO:0000256" key="3">
    <source>
        <dbReference type="ARBA" id="ARBA00022723"/>
    </source>
</evidence>
<evidence type="ECO:0000256" key="4">
    <source>
        <dbReference type="ARBA" id="ARBA00022741"/>
    </source>
</evidence>
<dbReference type="InterPro" id="IPR019539">
    <property type="entry name" value="GalKase_N"/>
</dbReference>
<dbReference type="SUPFAM" id="SSF55060">
    <property type="entry name" value="GHMP Kinase, C-terminal domain"/>
    <property type="match status" value="1"/>
</dbReference>
<dbReference type="PIRSF" id="PIRSF000530">
    <property type="entry name" value="Galactokinase"/>
    <property type="match status" value="1"/>
</dbReference>
<dbReference type="PROSITE" id="PS00627">
    <property type="entry name" value="GHMP_KINASES_ATP"/>
    <property type="match status" value="1"/>
</dbReference>
<dbReference type="InterPro" id="IPR000705">
    <property type="entry name" value="Galactokinase"/>
</dbReference>
<protein>
    <recommendedName>
        <fullName evidence="10">Galactokinase</fullName>
        <ecNumber evidence="10">2.7.1.6</ecNumber>
    </recommendedName>
</protein>
<evidence type="ECO:0000256" key="1">
    <source>
        <dbReference type="ARBA" id="ARBA00006566"/>
    </source>
</evidence>
<keyword evidence="15" id="KW-1185">Reference proteome</keyword>
<feature type="domain" description="Galactokinase N-terminal" evidence="13">
    <location>
        <begin position="21"/>
        <end position="68"/>
    </location>
</feature>
<evidence type="ECO:0000256" key="2">
    <source>
        <dbReference type="ARBA" id="ARBA00022679"/>
    </source>
</evidence>
<dbReference type="Pfam" id="PF10509">
    <property type="entry name" value="GalKase_gal_bdg"/>
    <property type="match status" value="1"/>
</dbReference>
<dbReference type="Pfam" id="PF00288">
    <property type="entry name" value="GHMP_kinases_N"/>
    <property type="match status" value="1"/>
</dbReference>
<dbReference type="Pfam" id="PF08544">
    <property type="entry name" value="GHMP_kinases_C"/>
    <property type="match status" value="1"/>
</dbReference>
<evidence type="ECO:0000256" key="7">
    <source>
        <dbReference type="ARBA" id="ARBA00022842"/>
    </source>
</evidence>
<dbReference type="GO" id="GO:0006012">
    <property type="term" value="P:galactose metabolic process"/>
    <property type="evidence" value="ECO:0007669"/>
    <property type="project" value="UniProtKB-UniRule"/>
</dbReference>
<dbReference type="EMBL" id="CP002045">
    <property type="protein sequence ID" value="ADH92877.1"/>
    <property type="molecule type" value="Genomic_DNA"/>
</dbReference>
<dbReference type="PANTHER" id="PTHR10457">
    <property type="entry name" value="MEVALONATE KINASE/GALACTOKINASE"/>
    <property type="match status" value="1"/>
</dbReference>
<evidence type="ECO:0000259" key="12">
    <source>
        <dbReference type="Pfam" id="PF08544"/>
    </source>
</evidence>
<dbReference type="NCBIfam" id="TIGR00131">
    <property type="entry name" value="gal_kin"/>
    <property type="match status" value="1"/>
</dbReference>
<dbReference type="InterPro" id="IPR036554">
    <property type="entry name" value="GHMP_kinase_C_sf"/>
</dbReference>
<keyword evidence="2" id="KW-0808">Transferase</keyword>
<keyword evidence="4" id="KW-0547">Nucleotide-binding</keyword>
<dbReference type="STRING" id="644284.Arch_1164"/>
<dbReference type="Gene3D" id="3.30.230.10">
    <property type="match status" value="1"/>
</dbReference>
<accession>D7BPM8</accession>
<evidence type="ECO:0000313" key="15">
    <source>
        <dbReference type="Proteomes" id="UP000000376"/>
    </source>
</evidence>
<proteinExistence type="inferred from homology"/>
<evidence type="ECO:0000256" key="5">
    <source>
        <dbReference type="ARBA" id="ARBA00022777"/>
    </source>
</evidence>
<feature type="domain" description="GHMP kinase C-terminal" evidence="12">
    <location>
        <begin position="277"/>
        <end position="354"/>
    </location>
</feature>
<dbReference type="GO" id="GO:0005524">
    <property type="term" value="F:ATP binding"/>
    <property type="evidence" value="ECO:0007669"/>
    <property type="project" value="UniProtKB-UniRule"/>
</dbReference>
<comment type="similarity">
    <text evidence="1">Belongs to the GHMP kinase family. GalK subfamily.</text>
</comment>
<evidence type="ECO:0000313" key="14">
    <source>
        <dbReference type="EMBL" id="ADH92877.1"/>
    </source>
</evidence>